<feature type="non-terminal residue" evidence="16">
    <location>
        <position position="1"/>
    </location>
</feature>
<dbReference type="PROSITE" id="PS00191">
    <property type="entry name" value="CYTOCHROME_B5_1"/>
    <property type="match status" value="1"/>
</dbReference>
<evidence type="ECO:0000256" key="9">
    <source>
        <dbReference type="ARBA" id="ARBA00023004"/>
    </source>
</evidence>
<dbReference type="OrthoDB" id="260519at2759"/>
<dbReference type="KEGG" id="tad:TRIADDRAFT_8170"/>
<comment type="subcellular location">
    <subcellularLocation>
        <location evidence="1">Endoplasmic reticulum membrane</location>
        <topology evidence="1">Single-pass membrane protein</topology>
        <orientation evidence="1">Cytoplasmic side</orientation>
    </subcellularLocation>
    <subcellularLocation>
        <location evidence="11">Microsome membrane</location>
        <topology evidence="11">Single-pass membrane protein</topology>
        <orientation evidence="11">Cytoplasmic side</orientation>
    </subcellularLocation>
</comment>
<dbReference type="Pfam" id="PF00173">
    <property type="entry name" value="Cyt-b5"/>
    <property type="match status" value="1"/>
</dbReference>
<evidence type="ECO:0000256" key="6">
    <source>
        <dbReference type="ARBA" id="ARBA00022824"/>
    </source>
</evidence>
<evidence type="ECO:0000256" key="14">
    <source>
        <dbReference type="RuleBase" id="RU362121"/>
    </source>
</evidence>
<dbReference type="HOGENOM" id="CLU_102602_4_2_1"/>
<keyword evidence="17" id="KW-1185">Reference proteome</keyword>
<keyword evidence="3 14" id="KW-0349">Heme</keyword>
<dbReference type="RefSeq" id="XP_002107601.1">
    <property type="nucleotide sequence ID" value="XM_002107565.1"/>
</dbReference>
<dbReference type="eggNOG" id="KOG0537">
    <property type="taxonomic scope" value="Eukaryota"/>
</dbReference>
<dbReference type="PROSITE" id="PS50255">
    <property type="entry name" value="CYTOCHROME_B5_2"/>
    <property type="match status" value="1"/>
</dbReference>
<accession>B3RIE0</accession>
<evidence type="ECO:0000256" key="2">
    <source>
        <dbReference type="ARBA" id="ARBA00022448"/>
    </source>
</evidence>
<evidence type="ECO:0000256" key="10">
    <source>
        <dbReference type="ARBA" id="ARBA00023136"/>
    </source>
</evidence>
<dbReference type="GO" id="GO:0020037">
    <property type="term" value="F:heme binding"/>
    <property type="evidence" value="ECO:0000318"/>
    <property type="project" value="GO_Central"/>
</dbReference>
<dbReference type="GeneID" id="6749637"/>
<evidence type="ECO:0000256" key="13">
    <source>
        <dbReference type="ARBA" id="ARBA00039806"/>
    </source>
</evidence>
<dbReference type="Gene3D" id="3.10.120.10">
    <property type="entry name" value="Cytochrome b5-like heme/steroid binding domain"/>
    <property type="match status" value="1"/>
</dbReference>
<protein>
    <recommendedName>
        <fullName evidence="13">Cytochrome b5</fullName>
    </recommendedName>
</protein>
<keyword evidence="4" id="KW-0812">Transmembrane</keyword>
<evidence type="ECO:0000256" key="7">
    <source>
        <dbReference type="ARBA" id="ARBA00022848"/>
    </source>
</evidence>
<organism evidence="16 17">
    <name type="scientific">Trichoplax adhaerens</name>
    <name type="common">Trichoplax reptans</name>
    <dbReference type="NCBI Taxonomy" id="10228"/>
    <lineage>
        <taxon>Eukaryota</taxon>
        <taxon>Metazoa</taxon>
        <taxon>Placozoa</taxon>
        <taxon>Uniplacotomia</taxon>
        <taxon>Trichoplacea</taxon>
        <taxon>Trichoplacidae</taxon>
        <taxon>Trichoplax</taxon>
    </lineage>
</organism>
<dbReference type="GO" id="GO:0046872">
    <property type="term" value="F:metal ion binding"/>
    <property type="evidence" value="ECO:0007669"/>
    <property type="project" value="UniProtKB-UniRule"/>
</dbReference>
<dbReference type="EMBL" id="DS985241">
    <property type="protein sequence ID" value="EDV28399.1"/>
    <property type="molecule type" value="Genomic_DNA"/>
</dbReference>
<dbReference type="PhylomeDB" id="B3RIE0"/>
<dbReference type="GO" id="GO:0005789">
    <property type="term" value="C:endoplasmic reticulum membrane"/>
    <property type="evidence" value="ECO:0007669"/>
    <property type="project" value="UniProtKB-SubCell"/>
</dbReference>
<feature type="domain" description="Cytochrome b5 heme-binding" evidence="15">
    <location>
        <begin position="2"/>
        <end position="81"/>
    </location>
</feature>
<dbReference type="PRINTS" id="PR00363">
    <property type="entry name" value="CYTOCHROMEB5"/>
</dbReference>
<keyword evidence="10" id="KW-0472">Membrane</keyword>
<comment type="similarity">
    <text evidence="12 14">Belongs to the cytochrome b5 family.</text>
</comment>
<evidence type="ECO:0000256" key="8">
    <source>
        <dbReference type="ARBA" id="ARBA00022982"/>
    </source>
</evidence>
<evidence type="ECO:0000256" key="4">
    <source>
        <dbReference type="ARBA" id="ARBA00022692"/>
    </source>
</evidence>
<keyword evidence="8" id="KW-0249">Electron transport</keyword>
<evidence type="ECO:0000256" key="11">
    <source>
        <dbReference type="ARBA" id="ARBA00037877"/>
    </source>
</evidence>
<dbReference type="SMART" id="SM01117">
    <property type="entry name" value="Cyt-b5"/>
    <property type="match status" value="1"/>
</dbReference>
<keyword evidence="6" id="KW-0256">Endoplasmic reticulum</keyword>
<proteinExistence type="inferred from homology"/>
<reference evidence="16 17" key="1">
    <citation type="journal article" date="2008" name="Nature">
        <title>The Trichoplax genome and the nature of placozoans.</title>
        <authorList>
            <person name="Srivastava M."/>
            <person name="Begovic E."/>
            <person name="Chapman J."/>
            <person name="Putnam N.H."/>
            <person name="Hellsten U."/>
            <person name="Kawashima T."/>
            <person name="Kuo A."/>
            <person name="Mitros T."/>
            <person name="Salamov A."/>
            <person name="Carpenter M.L."/>
            <person name="Signorovitch A.Y."/>
            <person name="Moreno M.A."/>
            <person name="Kamm K."/>
            <person name="Grimwood J."/>
            <person name="Schmutz J."/>
            <person name="Shapiro H."/>
            <person name="Grigoriev I.V."/>
            <person name="Buss L.W."/>
            <person name="Schierwater B."/>
            <person name="Dellaporta S.L."/>
            <person name="Rokhsar D.S."/>
        </authorList>
    </citation>
    <scope>NUCLEOTIDE SEQUENCE [LARGE SCALE GENOMIC DNA]</scope>
    <source>
        <strain evidence="16 17">Grell-BS-1999</strain>
    </source>
</reference>
<dbReference type="Proteomes" id="UP000009022">
    <property type="component" value="Unassembled WGS sequence"/>
</dbReference>
<evidence type="ECO:0000256" key="3">
    <source>
        <dbReference type="ARBA" id="ARBA00022617"/>
    </source>
</evidence>
<dbReference type="CTD" id="6749637"/>
<evidence type="ECO:0000256" key="5">
    <source>
        <dbReference type="ARBA" id="ARBA00022723"/>
    </source>
</evidence>
<keyword evidence="9 14" id="KW-0408">Iron</keyword>
<dbReference type="GO" id="GO:0016020">
    <property type="term" value="C:membrane"/>
    <property type="evidence" value="ECO:0000318"/>
    <property type="project" value="GO_Central"/>
</dbReference>
<keyword evidence="7" id="KW-0492">Microsome</keyword>
<feature type="non-terminal residue" evidence="16">
    <location>
        <position position="81"/>
    </location>
</feature>
<sequence>GRRKISVYDVITHNGGSNGSWMVIDDCVYDVGQYIDLHPGGNEIIESVLGTDATALFNLFPTLHGKMARSILQLYYIGDVE</sequence>
<evidence type="ECO:0000259" key="15">
    <source>
        <dbReference type="PROSITE" id="PS50255"/>
    </source>
</evidence>
<evidence type="ECO:0000256" key="12">
    <source>
        <dbReference type="ARBA" id="ARBA00038168"/>
    </source>
</evidence>
<evidence type="ECO:0000256" key="1">
    <source>
        <dbReference type="ARBA" id="ARBA00004131"/>
    </source>
</evidence>
<evidence type="ECO:0000313" key="17">
    <source>
        <dbReference type="Proteomes" id="UP000009022"/>
    </source>
</evidence>
<dbReference type="AlphaFoldDB" id="B3RIE0"/>
<dbReference type="InterPro" id="IPR001199">
    <property type="entry name" value="Cyt_B5-like_heme/steroid-bd"/>
</dbReference>
<dbReference type="InterPro" id="IPR050668">
    <property type="entry name" value="Cytochrome_b5"/>
</dbReference>
<dbReference type="SUPFAM" id="SSF55856">
    <property type="entry name" value="Cytochrome b5-like heme/steroid binding domain"/>
    <property type="match status" value="1"/>
</dbReference>
<gene>
    <name evidence="16" type="ORF">TRIADDRAFT_8170</name>
</gene>
<dbReference type="STRING" id="10228.B3RIE0"/>
<dbReference type="InterPro" id="IPR036400">
    <property type="entry name" value="Cyt_B5-like_heme/steroid_sf"/>
</dbReference>
<keyword evidence="5 14" id="KW-0479">Metal-binding</keyword>
<dbReference type="PANTHER" id="PTHR19359:SF150">
    <property type="entry name" value="CYTOCHROME B5"/>
    <property type="match status" value="1"/>
</dbReference>
<dbReference type="InParanoid" id="B3RIE0"/>
<dbReference type="InterPro" id="IPR018506">
    <property type="entry name" value="Cyt_B5_heme-BS"/>
</dbReference>
<name>B3RIE0_TRIAD</name>
<keyword evidence="2" id="KW-0813">Transport</keyword>
<evidence type="ECO:0000313" key="16">
    <source>
        <dbReference type="EMBL" id="EDV28399.1"/>
    </source>
</evidence>
<dbReference type="PANTHER" id="PTHR19359">
    <property type="entry name" value="CYTOCHROME B5"/>
    <property type="match status" value="1"/>
</dbReference>